<feature type="domain" description="GIY-YIG" evidence="2">
    <location>
        <begin position="5"/>
        <end position="80"/>
    </location>
</feature>
<organism evidence="3">
    <name type="scientific">marine sediment metagenome</name>
    <dbReference type="NCBI Taxonomy" id="412755"/>
    <lineage>
        <taxon>unclassified sequences</taxon>
        <taxon>metagenomes</taxon>
        <taxon>ecological metagenomes</taxon>
    </lineage>
</organism>
<dbReference type="InterPro" id="IPR000305">
    <property type="entry name" value="GIY-YIG_endonuc"/>
</dbReference>
<name>X1L0H0_9ZZZZ</name>
<dbReference type="InterPro" id="IPR035901">
    <property type="entry name" value="GIY-YIG_endonuc_sf"/>
</dbReference>
<sequence length="84" mass="10018">MAKLRDTWLYELKDSNRIVYLGISNDPDDRVIQHRNAGKRFTHANVKSVALTRESAERREKEEIQRYQRQHGGRSPKYNRAKTY</sequence>
<dbReference type="AlphaFoldDB" id="X1L0H0"/>
<reference evidence="3" key="1">
    <citation type="journal article" date="2014" name="Front. Microbiol.">
        <title>High frequency of phylogenetically diverse reductive dehalogenase-homologous genes in deep subseafloor sedimentary metagenomes.</title>
        <authorList>
            <person name="Kawai M."/>
            <person name="Futagami T."/>
            <person name="Toyoda A."/>
            <person name="Takaki Y."/>
            <person name="Nishi S."/>
            <person name="Hori S."/>
            <person name="Arai W."/>
            <person name="Tsubouchi T."/>
            <person name="Morono Y."/>
            <person name="Uchiyama I."/>
            <person name="Ito T."/>
            <person name="Fujiyama A."/>
            <person name="Inagaki F."/>
            <person name="Takami H."/>
        </authorList>
    </citation>
    <scope>NUCLEOTIDE SEQUENCE</scope>
    <source>
        <strain evidence="3">Expedition CK06-06</strain>
    </source>
</reference>
<feature type="compositionally biased region" description="Basic residues" evidence="1">
    <location>
        <begin position="68"/>
        <end position="84"/>
    </location>
</feature>
<evidence type="ECO:0000313" key="3">
    <source>
        <dbReference type="EMBL" id="GAH99395.1"/>
    </source>
</evidence>
<feature type="compositionally biased region" description="Basic and acidic residues" evidence="1">
    <location>
        <begin position="54"/>
        <end position="66"/>
    </location>
</feature>
<dbReference type="Gene3D" id="3.40.1440.10">
    <property type="entry name" value="GIY-YIG endonuclease"/>
    <property type="match status" value="1"/>
</dbReference>
<dbReference type="Pfam" id="PF01541">
    <property type="entry name" value="GIY-YIG"/>
    <property type="match status" value="1"/>
</dbReference>
<accession>X1L0H0</accession>
<dbReference type="PROSITE" id="PS50164">
    <property type="entry name" value="GIY_YIG"/>
    <property type="match status" value="1"/>
</dbReference>
<evidence type="ECO:0000256" key="1">
    <source>
        <dbReference type="SAM" id="MobiDB-lite"/>
    </source>
</evidence>
<feature type="region of interest" description="Disordered" evidence="1">
    <location>
        <begin position="50"/>
        <end position="84"/>
    </location>
</feature>
<evidence type="ECO:0000259" key="2">
    <source>
        <dbReference type="PROSITE" id="PS50164"/>
    </source>
</evidence>
<comment type="caution">
    <text evidence="3">The sequence shown here is derived from an EMBL/GenBank/DDBJ whole genome shotgun (WGS) entry which is preliminary data.</text>
</comment>
<gene>
    <name evidence="3" type="ORF">S06H3_07588</name>
</gene>
<dbReference type="SUPFAM" id="SSF82771">
    <property type="entry name" value="GIY-YIG endonuclease"/>
    <property type="match status" value="1"/>
</dbReference>
<proteinExistence type="predicted"/>
<protein>
    <recommendedName>
        <fullName evidence="2">GIY-YIG domain-containing protein</fullName>
    </recommendedName>
</protein>
<dbReference type="EMBL" id="BARV01003091">
    <property type="protein sequence ID" value="GAH99395.1"/>
    <property type="molecule type" value="Genomic_DNA"/>
</dbReference>